<feature type="coiled-coil region" evidence="1">
    <location>
        <begin position="70"/>
        <end position="104"/>
    </location>
</feature>
<keyword evidence="3" id="KW-1133">Transmembrane helix</keyword>
<evidence type="ECO:0000313" key="5">
    <source>
        <dbReference type="Proteomes" id="UP000310541"/>
    </source>
</evidence>
<protein>
    <submittedName>
        <fullName evidence="4">Septum formation initiator family protein</fullName>
    </submittedName>
</protein>
<feature type="compositionally biased region" description="Basic and acidic residues" evidence="2">
    <location>
        <begin position="15"/>
        <end position="30"/>
    </location>
</feature>
<evidence type="ECO:0000313" key="4">
    <source>
        <dbReference type="EMBL" id="TKD66938.1"/>
    </source>
</evidence>
<sequence>MRRESLVTANKHKPKVTEVHSEYHQEKQLQDKVRERRRRGLVRRLTAFAAAALAIAILFISVFTSQASTIEEKNLQQKQAEEELVRLKEQENYLTEEIEKLNNLDYIGELARRDYFMSKPGETIFKLPSSSN</sequence>
<dbReference type="Proteomes" id="UP000310541">
    <property type="component" value="Unassembled WGS sequence"/>
</dbReference>
<dbReference type="PANTHER" id="PTHR40027:SF1">
    <property type="entry name" value="CELL DIVISION PROTEIN DIVIC"/>
    <property type="match status" value="1"/>
</dbReference>
<evidence type="ECO:0000256" key="2">
    <source>
        <dbReference type="SAM" id="MobiDB-lite"/>
    </source>
</evidence>
<dbReference type="InterPro" id="IPR007060">
    <property type="entry name" value="FtsL/DivIC"/>
</dbReference>
<evidence type="ECO:0000256" key="3">
    <source>
        <dbReference type="SAM" id="Phobius"/>
    </source>
</evidence>
<proteinExistence type="predicted"/>
<evidence type="ECO:0000256" key="1">
    <source>
        <dbReference type="SAM" id="Coils"/>
    </source>
</evidence>
<dbReference type="GO" id="GO:0051301">
    <property type="term" value="P:cell division"/>
    <property type="evidence" value="ECO:0007669"/>
    <property type="project" value="InterPro"/>
</dbReference>
<dbReference type="PANTHER" id="PTHR40027">
    <property type="entry name" value="CELL DIVISION PROTEIN DIVIC"/>
    <property type="match status" value="1"/>
</dbReference>
<feature type="transmembrane region" description="Helical" evidence="3">
    <location>
        <begin position="41"/>
        <end position="63"/>
    </location>
</feature>
<gene>
    <name evidence="4" type="ORF">FBF83_19850</name>
</gene>
<reference evidence="4 5" key="1">
    <citation type="submission" date="2019-04" db="EMBL/GenBank/DDBJ databases">
        <title>Genome sequence of Bacillus hwajinpoensis strain Y2.</title>
        <authorList>
            <person name="Fair J.L."/>
            <person name="Maclea K.S."/>
        </authorList>
    </citation>
    <scope>NUCLEOTIDE SEQUENCE [LARGE SCALE GENOMIC DNA]</scope>
    <source>
        <strain evidence="4 5">Y2</strain>
    </source>
</reference>
<dbReference type="InterPro" id="IPR039076">
    <property type="entry name" value="DivIC"/>
</dbReference>
<keyword evidence="3" id="KW-0472">Membrane</keyword>
<dbReference type="OrthoDB" id="2991180at2"/>
<keyword evidence="3" id="KW-0812">Transmembrane</keyword>
<keyword evidence="1" id="KW-0175">Coiled coil</keyword>
<dbReference type="AlphaFoldDB" id="A0A4V5PXP7"/>
<dbReference type="Pfam" id="PF04977">
    <property type="entry name" value="DivIC"/>
    <property type="match status" value="1"/>
</dbReference>
<comment type="caution">
    <text evidence="4">The sequence shown here is derived from an EMBL/GenBank/DDBJ whole genome shotgun (WGS) entry which is preliminary data.</text>
</comment>
<organism evidence="4 5">
    <name type="scientific">Guptibacillus hwajinpoensis</name>
    <dbReference type="NCBI Taxonomy" id="208199"/>
    <lineage>
        <taxon>Bacteria</taxon>
        <taxon>Bacillati</taxon>
        <taxon>Bacillota</taxon>
        <taxon>Bacilli</taxon>
        <taxon>Bacillales</taxon>
        <taxon>Guptibacillaceae</taxon>
        <taxon>Guptibacillus</taxon>
    </lineage>
</organism>
<accession>A0A4V5PXP7</accession>
<name>A0A4V5PXP7_9BACL</name>
<feature type="region of interest" description="Disordered" evidence="2">
    <location>
        <begin position="1"/>
        <end position="30"/>
    </location>
</feature>
<dbReference type="EMBL" id="SWFM01000011">
    <property type="protein sequence ID" value="TKD66938.1"/>
    <property type="molecule type" value="Genomic_DNA"/>
</dbReference>